<dbReference type="Pfam" id="PF03478">
    <property type="entry name" value="Beta-prop_KIB1-4"/>
    <property type="match status" value="1"/>
</dbReference>
<keyword evidence="2" id="KW-1185">Reference proteome</keyword>
<evidence type="ECO:0000313" key="3">
    <source>
        <dbReference type="RefSeq" id="XP_039143261.1"/>
    </source>
</evidence>
<protein>
    <submittedName>
        <fullName evidence="3">Uncharacterized protein LOC120280469</fullName>
    </submittedName>
</protein>
<evidence type="ECO:0000259" key="1">
    <source>
        <dbReference type="Pfam" id="PF03478"/>
    </source>
</evidence>
<dbReference type="Proteomes" id="UP001515500">
    <property type="component" value="Chromosome 17"/>
</dbReference>
<dbReference type="InterPro" id="IPR050942">
    <property type="entry name" value="F-box_BR-signaling"/>
</dbReference>
<dbReference type="AlphaFoldDB" id="A0AB40CT40"/>
<dbReference type="PANTHER" id="PTHR44259:SF114">
    <property type="entry name" value="OS06G0707300 PROTEIN"/>
    <property type="match status" value="1"/>
</dbReference>
<proteinExistence type="predicted"/>
<dbReference type="InterPro" id="IPR005174">
    <property type="entry name" value="KIB1-4_b-propeller"/>
</dbReference>
<evidence type="ECO:0000313" key="2">
    <source>
        <dbReference type="Proteomes" id="UP001515500"/>
    </source>
</evidence>
<dbReference type="PANTHER" id="PTHR44259">
    <property type="entry name" value="OS07G0183000 PROTEIN-RELATED"/>
    <property type="match status" value="1"/>
</dbReference>
<sequence length="281" mass="31718">MANWADLPADMISELTFYLKGDEYDRFRAVCKGWRERTEERAPQLILMNFAENDNTINALAFFDIVCKIVKPVSPSVFRAVQGSHYMGSSHGWLFLGRYLDGNLHVSLLDPFARKESLITLPPLGHQPQGCVAGRILVSQQPSSIQLKNHNLVVVYCSRDVNGDISSRMRFIKPVQERVWGSVWLGKPPSDILSMDGGFYVNFDGVLSLVDIENEDVLEKCLSLPGLSRELSSDPSLSLRKRRGAWVPVHNYHPSGLLVKMSYFWCNRSTRYIPVGWIASA</sequence>
<dbReference type="GeneID" id="120280469"/>
<feature type="domain" description="KIB1-4 beta-propeller" evidence="1">
    <location>
        <begin position="80"/>
        <end position="219"/>
    </location>
</feature>
<organism evidence="2 3">
    <name type="scientific">Dioscorea cayennensis subsp. rotundata</name>
    <name type="common">White Guinea yam</name>
    <name type="synonym">Dioscorea rotundata</name>
    <dbReference type="NCBI Taxonomy" id="55577"/>
    <lineage>
        <taxon>Eukaryota</taxon>
        <taxon>Viridiplantae</taxon>
        <taxon>Streptophyta</taxon>
        <taxon>Embryophyta</taxon>
        <taxon>Tracheophyta</taxon>
        <taxon>Spermatophyta</taxon>
        <taxon>Magnoliopsida</taxon>
        <taxon>Liliopsida</taxon>
        <taxon>Dioscoreales</taxon>
        <taxon>Dioscoreaceae</taxon>
        <taxon>Dioscorea</taxon>
    </lineage>
</organism>
<name>A0AB40CT40_DIOCR</name>
<gene>
    <name evidence="3" type="primary">LOC120280469</name>
</gene>
<dbReference type="RefSeq" id="XP_039143261.1">
    <property type="nucleotide sequence ID" value="XM_039287327.1"/>
</dbReference>
<accession>A0AB40CT40</accession>
<reference evidence="3" key="1">
    <citation type="submission" date="2025-08" db="UniProtKB">
        <authorList>
            <consortium name="RefSeq"/>
        </authorList>
    </citation>
    <scope>IDENTIFICATION</scope>
</reference>